<keyword evidence="7" id="KW-0539">Nucleus</keyword>
<dbReference type="InterPro" id="IPR019786">
    <property type="entry name" value="Zinc_finger_PHD-type_CS"/>
</dbReference>
<dbReference type="Gene3D" id="1.10.20.10">
    <property type="entry name" value="Histone, subunit A"/>
    <property type="match status" value="1"/>
</dbReference>
<dbReference type="GO" id="GO:0003743">
    <property type="term" value="F:translation initiation factor activity"/>
    <property type="evidence" value="ECO:0007669"/>
    <property type="project" value="UniProtKB-KW"/>
</dbReference>
<keyword evidence="2" id="KW-0479">Metal-binding</keyword>
<dbReference type="GO" id="GO:0005669">
    <property type="term" value="C:transcription factor TFIID complex"/>
    <property type="evidence" value="ECO:0007669"/>
    <property type="project" value="TreeGrafter"/>
</dbReference>
<dbReference type="EMBL" id="LNIX01000015">
    <property type="protein sequence ID" value="OXA46512.1"/>
    <property type="molecule type" value="Genomic_DNA"/>
</dbReference>
<dbReference type="STRING" id="158441.A0A226DLW3"/>
<evidence type="ECO:0000256" key="7">
    <source>
        <dbReference type="ARBA" id="ARBA00023242"/>
    </source>
</evidence>
<dbReference type="GO" id="GO:0045944">
    <property type="term" value="P:positive regulation of transcription by RNA polymerase II"/>
    <property type="evidence" value="ECO:0007669"/>
    <property type="project" value="TreeGrafter"/>
</dbReference>
<evidence type="ECO:0000256" key="3">
    <source>
        <dbReference type="ARBA" id="ARBA00022771"/>
    </source>
</evidence>
<gene>
    <name evidence="11" type="ORF">Fcan01_18765</name>
</gene>
<dbReference type="InterPro" id="IPR011011">
    <property type="entry name" value="Znf_FYVE_PHD"/>
</dbReference>
<dbReference type="Pfam" id="PF07524">
    <property type="entry name" value="Bromo_TP"/>
    <property type="match status" value="1"/>
</dbReference>
<feature type="region of interest" description="Disordered" evidence="9">
    <location>
        <begin position="718"/>
        <end position="769"/>
    </location>
</feature>
<feature type="compositionally biased region" description="Basic residues" evidence="9">
    <location>
        <begin position="640"/>
        <end position="649"/>
    </location>
</feature>
<organism evidence="11 12">
    <name type="scientific">Folsomia candida</name>
    <name type="common">Springtail</name>
    <dbReference type="NCBI Taxonomy" id="158441"/>
    <lineage>
        <taxon>Eukaryota</taxon>
        <taxon>Metazoa</taxon>
        <taxon>Ecdysozoa</taxon>
        <taxon>Arthropoda</taxon>
        <taxon>Hexapoda</taxon>
        <taxon>Collembola</taxon>
        <taxon>Entomobryomorpha</taxon>
        <taxon>Isotomoidea</taxon>
        <taxon>Isotomidae</taxon>
        <taxon>Proisotominae</taxon>
        <taxon>Folsomia</taxon>
    </lineage>
</organism>
<evidence type="ECO:0000256" key="1">
    <source>
        <dbReference type="ARBA" id="ARBA00004123"/>
    </source>
</evidence>
<dbReference type="GO" id="GO:0046982">
    <property type="term" value="F:protein heterodimerization activity"/>
    <property type="evidence" value="ECO:0007669"/>
    <property type="project" value="InterPro"/>
</dbReference>
<feature type="region of interest" description="Disordered" evidence="9">
    <location>
        <begin position="346"/>
        <end position="464"/>
    </location>
</feature>
<feature type="region of interest" description="Disordered" evidence="9">
    <location>
        <begin position="628"/>
        <end position="649"/>
    </location>
</feature>
<evidence type="ECO:0000313" key="12">
    <source>
        <dbReference type="Proteomes" id="UP000198287"/>
    </source>
</evidence>
<feature type="compositionally biased region" description="Acidic residues" evidence="9">
    <location>
        <begin position="273"/>
        <end position="286"/>
    </location>
</feature>
<dbReference type="Gene3D" id="3.30.40.10">
    <property type="entry name" value="Zinc/RING finger domain, C3HC4 (zinc finger)"/>
    <property type="match status" value="1"/>
</dbReference>
<evidence type="ECO:0000256" key="4">
    <source>
        <dbReference type="ARBA" id="ARBA00022833"/>
    </source>
</evidence>
<dbReference type="GO" id="GO:0002039">
    <property type="term" value="F:p53 binding"/>
    <property type="evidence" value="ECO:0007669"/>
    <property type="project" value="TreeGrafter"/>
</dbReference>
<feature type="compositionally biased region" description="Low complexity" evidence="9">
    <location>
        <begin position="1195"/>
        <end position="1213"/>
    </location>
</feature>
<feature type="compositionally biased region" description="Polar residues" evidence="9">
    <location>
        <begin position="1056"/>
        <end position="1066"/>
    </location>
</feature>
<feature type="region of interest" description="Disordered" evidence="9">
    <location>
        <begin position="183"/>
        <end position="321"/>
    </location>
</feature>
<feature type="compositionally biased region" description="Low complexity" evidence="9">
    <location>
        <begin position="435"/>
        <end position="445"/>
    </location>
</feature>
<dbReference type="InterPro" id="IPR019787">
    <property type="entry name" value="Znf_PHD-finger"/>
</dbReference>
<reference evidence="11 12" key="1">
    <citation type="submission" date="2015-12" db="EMBL/GenBank/DDBJ databases">
        <title>The genome of Folsomia candida.</title>
        <authorList>
            <person name="Faddeeva A."/>
            <person name="Derks M.F."/>
            <person name="Anvar Y."/>
            <person name="Smit S."/>
            <person name="Van Straalen N."/>
            <person name="Roelofs D."/>
        </authorList>
    </citation>
    <scope>NUCLEOTIDE SEQUENCE [LARGE SCALE GENOMIC DNA]</scope>
    <source>
        <strain evidence="11 12">VU population</strain>
        <tissue evidence="11">Whole body</tissue>
    </source>
</reference>
<dbReference type="PANTHER" id="PTHR46452">
    <property type="entry name" value="TRANSCRIPTION INITIATION FACTOR TFIID SUBUNIT 3"/>
    <property type="match status" value="1"/>
</dbReference>
<comment type="subcellular location">
    <subcellularLocation>
        <location evidence="1">Nucleus</location>
    </subcellularLocation>
</comment>
<accession>A0A226DLW3</accession>
<dbReference type="InterPro" id="IPR006565">
    <property type="entry name" value="BTP"/>
</dbReference>
<dbReference type="OMA" id="RYCELYN"/>
<keyword evidence="11" id="KW-0648">Protein biosynthesis</keyword>
<feature type="compositionally biased region" description="Polar residues" evidence="9">
    <location>
        <begin position="1092"/>
        <end position="1103"/>
    </location>
</feature>
<feature type="region of interest" description="Disordered" evidence="9">
    <location>
        <begin position="1161"/>
        <end position="1213"/>
    </location>
</feature>
<comment type="caution">
    <text evidence="11">The sequence shown here is derived from an EMBL/GenBank/DDBJ whole genome shotgun (WGS) entry which is preliminary data.</text>
</comment>
<feature type="compositionally biased region" description="Basic and acidic residues" evidence="9">
    <location>
        <begin position="982"/>
        <end position="1005"/>
    </location>
</feature>
<feature type="compositionally biased region" description="Basic and acidic residues" evidence="9">
    <location>
        <begin position="388"/>
        <end position="410"/>
    </location>
</feature>
<feature type="compositionally biased region" description="Low complexity" evidence="9">
    <location>
        <begin position="729"/>
        <end position="747"/>
    </location>
</feature>
<evidence type="ECO:0000256" key="5">
    <source>
        <dbReference type="ARBA" id="ARBA00023015"/>
    </source>
</evidence>
<dbReference type="SMART" id="SM00249">
    <property type="entry name" value="PHD"/>
    <property type="match status" value="1"/>
</dbReference>
<feature type="domain" description="PHD-type" evidence="10">
    <location>
        <begin position="1234"/>
        <end position="1284"/>
    </location>
</feature>
<sequence length="1290" mass="139499">MFNAREISGILASTHPTPLCGYLAISSPAALSRHTYRKSCLSAVTMSDEFASAVMRHVVTLLAYNVGWDASQTTALDILADIMRRHFLHLAKSTHNFAEFYGRTDPNLDDVALALSELNMSGAELEEYVQNFDPVTLNYAAKVPVFPVKRESKLNFLRPGSEEVLTRPVHVHEYMPPMIFESKKPEEASSSSSPPPEGGHHDHRHHHQSTESSEPIQPEVVEPPAPPLLPPDEVRHDDTAAVEVVSKKRSRKERSMEKEHHHHQNGGLAGPHDDDDDDSSEDEIEGLDSKTPGSKGFVPFSGVGGAKAAKTKNRSDNPALKRIRMMIEEDGHPIREVTSVMMTTSGFLSSSREGRLPDTRPPPNREFFDPSPPPPVVEKKKKPLTMKRIVEGIKKIEKESDTADPSHSKDDLDDEEEIPLFGNPDKISTTITAPKSSALFPSSSSKKSDPKSKSSRKMKKKLKIDKETIKKIAAGLEQRDRDKAKSMKMYKKSQTKVLLDKSKKLKDKKFIQQQLELQKMQQQQLLLQQQQQFEADAALHGHDLEEIDSDEEMMSSTKLPPPPPMASAHSLVPPALMRIPKKGGGISKSTPGLVDPVKLKKFKNKSSFMAAATAASLLAPPKFGLPPARGGNLGMERGIGPKKRGRPRKGAQMIPSLAQAQMQAQMAMGFAPGGVPLSAAALANLGRGLMEDRPLKIKKSHMEPDMRSLIPEVQLDLGPHHHVPHHQMGHPPTSTGRLPPGQQQRGGQKQGKKQQLAPPRMTPATGSGAGYDLLLGLPSAPGLIPSNFVLPPPPPLKKMPTPGANSQQMAPLIHISPTGTPSPSKEGGKKGSPFSNVCSSLTITPIDMGSSSGAVGSGGGSHHHKLPPPTTRYDKSSLPATLPSTPPPPPPTLKSKPSRLMRDKSPGVIKSEPSSGITITPIVMEHEHESRGSYPDNSGYSDEASHHLHPHQNEDDEYDESYDNFSADTKPNVSSSVSMLAKLDEDMKSKEARRKEKERRKELKKEKKKDKKEKSGKKEKRDKDRTSSGGGGGSSSKKKSSKETLSVPKLTLKLSGHSSGTATPVDSPNPPPVYVGGDSNPMISPPLKKITIKSTPNQASSAPGESKSSKMMKMPKRTPSPELARFSPLVTRTPKAPRAAKVHAAAAVAAEAMGASLAQQMASFPSTSGQSQKRGGGGGSGARGSSAAAPPPPATTGRGSSSKSAKSSSKSSSALGGLITETVGCIVDESGNKIWICPTCKRQDDGSPMIGCDRCDDWYHFVCQGITDTPEEDTEWYCPRCRIKKKKDKK</sequence>
<dbReference type="SMART" id="SM00576">
    <property type="entry name" value="BTP"/>
    <property type="match status" value="1"/>
</dbReference>
<feature type="region of interest" description="Disordered" evidence="9">
    <location>
        <begin position="848"/>
        <end position="1129"/>
    </location>
</feature>
<dbReference type="CDD" id="cd15522">
    <property type="entry name" value="PHD_TAF3"/>
    <property type="match status" value="1"/>
</dbReference>
<feature type="region of interest" description="Disordered" evidence="9">
    <location>
        <begin position="786"/>
        <end position="836"/>
    </location>
</feature>
<dbReference type="Pfam" id="PF00628">
    <property type="entry name" value="PHD"/>
    <property type="match status" value="1"/>
</dbReference>
<feature type="region of interest" description="Disordered" evidence="9">
    <location>
        <begin position="476"/>
        <end position="495"/>
    </location>
</feature>
<evidence type="ECO:0000256" key="9">
    <source>
        <dbReference type="SAM" id="MobiDB-lite"/>
    </source>
</evidence>
<keyword evidence="11" id="KW-0396">Initiation factor</keyword>
<dbReference type="PROSITE" id="PS50016">
    <property type="entry name" value="ZF_PHD_2"/>
    <property type="match status" value="1"/>
</dbReference>
<feature type="compositionally biased region" description="Polar residues" evidence="9">
    <location>
        <begin position="964"/>
        <end position="978"/>
    </location>
</feature>
<keyword evidence="5" id="KW-0805">Transcription regulation</keyword>
<dbReference type="OrthoDB" id="436852at2759"/>
<keyword evidence="12" id="KW-1185">Reference proteome</keyword>
<evidence type="ECO:0000256" key="2">
    <source>
        <dbReference type="ARBA" id="ARBA00022723"/>
    </source>
</evidence>
<evidence type="ECO:0000256" key="8">
    <source>
        <dbReference type="PROSITE-ProRule" id="PRU00146"/>
    </source>
</evidence>
<keyword evidence="4" id="KW-0862">Zinc</keyword>
<proteinExistence type="predicted"/>
<dbReference type="Proteomes" id="UP000198287">
    <property type="component" value="Unassembled WGS sequence"/>
</dbReference>
<keyword evidence="3 8" id="KW-0863">Zinc-finger</keyword>
<evidence type="ECO:0000259" key="10">
    <source>
        <dbReference type="PROSITE" id="PS50016"/>
    </source>
</evidence>
<evidence type="ECO:0000256" key="6">
    <source>
        <dbReference type="ARBA" id="ARBA00023163"/>
    </source>
</evidence>
<dbReference type="InterPro" id="IPR001965">
    <property type="entry name" value="Znf_PHD"/>
</dbReference>
<evidence type="ECO:0000313" key="11">
    <source>
        <dbReference type="EMBL" id="OXA46512.1"/>
    </source>
</evidence>
<feature type="compositionally biased region" description="Pro residues" evidence="9">
    <location>
        <begin position="359"/>
        <end position="376"/>
    </location>
</feature>
<dbReference type="PROSITE" id="PS01359">
    <property type="entry name" value="ZF_PHD_1"/>
    <property type="match status" value="1"/>
</dbReference>
<dbReference type="PANTHER" id="PTHR46452:SF1">
    <property type="entry name" value="TRANSCRIPTION INITIATION FACTOR TFIID SUBUNIT 3"/>
    <property type="match status" value="1"/>
</dbReference>
<protein>
    <submittedName>
        <fullName evidence="11">Transcription initiation factor TFIID subunit 3</fullName>
    </submittedName>
</protein>
<feature type="compositionally biased region" description="Pro residues" evidence="9">
    <location>
        <begin position="221"/>
        <end position="230"/>
    </location>
</feature>
<dbReference type="InterPro" id="IPR013083">
    <property type="entry name" value="Znf_RING/FYVE/PHD"/>
</dbReference>
<dbReference type="SUPFAM" id="SSF57903">
    <property type="entry name" value="FYVE/PHD zinc finger"/>
    <property type="match status" value="1"/>
</dbReference>
<dbReference type="GO" id="GO:0008270">
    <property type="term" value="F:zinc ion binding"/>
    <property type="evidence" value="ECO:0007669"/>
    <property type="project" value="UniProtKB-KW"/>
</dbReference>
<feature type="compositionally biased region" description="Basic residues" evidence="9">
    <location>
        <begin position="1006"/>
        <end position="1018"/>
    </location>
</feature>
<feature type="compositionally biased region" description="Basic residues" evidence="9">
    <location>
        <begin position="453"/>
        <end position="463"/>
    </location>
</feature>
<dbReference type="InterPro" id="IPR009072">
    <property type="entry name" value="Histone-fold"/>
</dbReference>
<name>A0A226DLW3_FOLCA</name>
<dbReference type="CDD" id="cd22916">
    <property type="entry name" value="HFD_TAF3"/>
    <property type="match status" value="1"/>
</dbReference>
<feature type="compositionally biased region" description="Low complexity" evidence="9">
    <location>
        <begin position="211"/>
        <end position="220"/>
    </location>
</feature>
<keyword evidence="6" id="KW-0804">Transcription</keyword>